<organism evidence="3 4">
    <name type="scientific">Candidatus Segetimicrobium genomatis</name>
    <dbReference type="NCBI Taxonomy" id="2569760"/>
    <lineage>
        <taxon>Bacteria</taxon>
        <taxon>Bacillati</taxon>
        <taxon>Candidatus Sysuimicrobiota</taxon>
        <taxon>Candidatus Sysuimicrobiia</taxon>
        <taxon>Candidatus Sysuimicrobiales</taxon>
        <taxon>Candidatus Segetimicrobiaceae</taxon>
        <taxon>Candidatus Segetimicrobium</taxon>
    </lineage>
</organism>
<dbReference type="Proteomes" id="UP000318834">
    <property type="component" value="Unassembled WGS sequence"/>
</dbReference>
<accession>A0A537IXB1</accession>
<dbReference type="GO" id="GO:0042602">
    <property type="term" value="F:riboflavin reductase (NADPH) activity"/>
    <property type="evidence" value="ECO:0007669"/>
    <property type="project" value="TreeGrafter"/>
</dbReference>
<dbReference type="InterPro" id="IPR012349">
    <property type="entry name" value="Split_barrel_FMN-bd"/>
</dbReference>
<feature type="domain" description="Flavin reductase like" evidence="2">
    <location>
        <begin position="13"/>
        <end position="163"/>
    </location>
</feature>
<dbReference type="SUPFAM" id="SSF50475">
    <property type="entry name" value="FMN-binding split barrel"/>
    <property type="match status" value="1"/>
</dbReference>
<dbReference type="InterPro" id="IPR002563">
    <property type="entry name" value="Flavin_Rdtase-like_dom"/>
</dbReference>
<sequence length="206" mass="22766">MPILQPDQIYQLLRNLTSPVVAITSQRGETRNGMIADSAVRASIVPAIPRLSVYIHKFNYSHDLIFETGRFVLHLLRDDQFELIHRLGFASGRTRDKLADVPHRLGTLGVPVLDDCYAHFECRVANVMDTGSSTCFLGDVLDVGHGAAQSATGSVMTAAHFRAHMPPEWRAEYEALLRAAQAYAAERSRDIRPVVWTGPQGHSSSS</sequence>
<evidence type="ECO:0000256" key="1">
    <source>
        <dbReference type="ARBA" id="ARBA00023002"/>
    </source>
</evidence>
<proteinExistence type="predicted"/>
<gene>
    <name evidence="3" type="ORF">E6H05_05195</name>
</gene>
<name>A0A537IXB1_9BACT</name>
<dbReference type="PANTHER" id="PTHR30466">
    <property type="entry name" value="FLAVIN REDUCTASE"/>
    <property type="match status" value="1"/>
</dbReference>
<evidence type="ECO:0000313" key="3">
    <source>
        <dbReference type="EMBL" id="TMI75958.1"/>
    </source>
</evidence>
<dbReference type="Pfam" id="PF01613">
    <property type="entry name" value="Flavin_Reduct"/>
    <property type="match status" value="1"/>
</dbReference>
<dbReference type="GO" id="GO:0010181">
    <property type="term" value="F:FMN binding"/>
    <property type="evidence" value="ECO:0007669"/>
    <property type="project" value="InterPro"/>
</dbReference>
<evidence type="ECO:0000313" key="4">
    <source>
        <dbReference type="Proteomes" id="UP000318834"/>
    </source>
</evidence>
<dbReference type="Gene3D" id="2.30.110.10">
    <property type="entry name" value="Electron Transport, Fmn-binding Protein, Chain A"/>
    <property type="match status" value="1"/>
</dbReference>
<dbReference type="AlphaFoldDB" id="A0A537IXB1"/>
<dbReference type="PANTHER" id="PTHR30466:SF1">
    <property type="entry name" value="FMN REDUCTASE (NADH) RUTF"/>
    <property type="match status" value="1"/>
</dbReference>
<reference evidence="3 4" key="1">
    <citation type="journal article" date="2019" name="Nat. Microbiol.">
        <title>Mediterranean grassland soil C-N compound turnover is dependent on rainfall and depth, and is mediated by genomically divergent microorganisms.</title>
        <authorList>
            <person name="Diamond S."/>
            <person name="Andeer P.F."/>
            <person name="Li Z."/>
            <person name="Crits-Christoph A."/>
            <person name="Burstein D."/>
            <person name="Anantharaman K."/>
            <person name="Lane K.R."/>
            <person name="Thomas B.C."/>
            <person name="Pan C."/>
            <person name="Northen T.R."/>
            <person name="Banfield J.F."/>
        </authorList>
    </citation>
    <scope>NUCLEOTIDE SEQUENCE [LARGE SCALE GENOMIC DNA]</scope>
    <source>
        <strain evidence="3">NP_8</strain>
    </source>
</reference>
<comment type="caution">
    <text evidence="3">The sequence shown here is derived from an EMBL/GenBank/DDBJ whole genome shotgun (WGS) entry which is preliminary data.</text>
</comment>
<dbReference type="InterPro" id="IPR050268">
    <property type="entry name" value="NADH-dep_flavin_reductase"/>
</dbReference>
<protein>
    <submittedName>
        <fullName evidence="3">Flavin reductase</fullName>
    </submittedName>
</protein>
<evidence type="ECO:0000259" key="2">
    <source>
        <dbReference type="SMART" id="SM00903"/>
    </source>
</evidence>
<keyword evidence="1" id="KW-0560">Oxidoreductase</keyword>
<dbReference type="EMBL" id="VBAP01000034">
    <property type="protein sequence ID" value="TMI75958.1"/>
    <property type="molecule type" value="Genomic_DNA"/>
</dbReference>
<dbReference type="SMART" id="SM00903">
    <property type="entry name" value="Flavin_Reduct"/>
    <property type="match status" value="1"/>
</dbReference>